<dbReference type="EMBL" id="RYZS01000002">
    <property type="protein sequence ID" value="RVU93126.1"/>
    <property type="molecule type" value="Genomic_DNA"/>
</dbReference>
<dbReference type="InterPro" id="IPR036291">
    <property type="entry name" value="NAD(P)-bd_dom_sf"/>
</dbReference>
<dbReference type="Pfam" id="PF01408">
    <property type="entry name" value="GFO_IDH_MocA"/>
    <property type="match status" value="1"/>
</dbReference>
<reference evidence="3 4" key="1">
    <citation type="submission" date="2018-12" db="EMBL/GenBank/DDBJ databases">
        <title>A novel vanA-carrying plasmid in a clinical isolate of Enterococcus avium.</title>
        <authorList>
            <person name="Bernasconi O.J."/>
            <person name="Luzzaro F."/>
            <person name="Endimiani A."/>
        </authorList>
    </citation>
    <scope>NUCLEOTIDE SEQUENCE [LARGE SCALE GENOMIC DNA]</scope>
    <source>
        <strain evidence="3 4">LC0559/18</strain>
    </source>
</reference>
<gene>
    <name evidence="3" type="ORF">EK398_22045</name>
</gene>
<name>A0A2N8PSH1_ENTAV</name>
<dbReference type="PANTHER" id="PTHR43054:SF1">
    <property type="entry name" value="SCYLLO-INOSITOL 2-DEHYDROGENASE (NADP(+)) IOLU"/>
    <property type="match status" value="1"/>
</dbReference>
<dbReference type="Gene3D" id="3.30.360.10">
    <property type="entry name" value="Dihydrodipicolinate Reductase, domain 2"/>
    <property type="match status" value="1"/>
</dbReference>
<evidence type="ECO:0000313" key="4">
    <source>
        <dbReference type="Proteomes" id="UP000288388"/>
    </source>
</evidence>
<dbReference type="InterPro" id="IPR000683">
    <property type="entry name" value="Gfo/Idh/MocA-like_OxRdtase_N"/>
</dbReference>
<dbReference type="RefSeq" id="WP_102872929.1">
    <property type="nucleotide sequence ID" value="NZ_JBPFKW010000409.1"/>
</dbReference>
<dbReference type="GO" id="GO:0000166">
    <property type="term" value="F:nucleotide binding"/>
    <property type="evidence" value="ECO:0007669"/>
    <property type="project" value="InterPro"/>
</dbReference>
<organism evidence="3 4">
    <name type="scientific">Enterococcus avium</name>
    <name type="common">Streptococcus avium</name>
    <dbReference type="NCBI Taxonomy" id="33945"/>
    <lineage>
        <taxon>Bacteria</taxon>
        <taxon>Bacillati</taxon>
        <taxon>Bacillota</taxon>
        <taxon>Bacilli</taxon>
        <taxon>Lactobacillales</taxon>
        <taxon>Enterococcaceae</taxon>
        <taxon>Enterococcus</taxon>
    </lineage>
</organism>
<evidence type="ECO:0000259" key="2">
    <source>
        <dbReference type="Pfam" id="PF22725"/>
    </source>
</evidence>
<dbReference type="Gene3D" id="3.40.50.720">
    <property type="entry name" value="NAD(P)-binding Rossmann-like Domain"/>
    <property type="match status" value="1"/>
</dbReference>
<protein>
    <submittedName>
        <fullName evidence="3">Gfo/Idh/MocA family oxidoreductase</fullName>
    </submittedName>
</protein>
<comment type="caution">
    <text evidence="3">The sequence shown here is derived from an EMBL/GenBank/DDBJ whole genome shotgun (WGS) entry which is preliminary data.</text>
</comment>
<feature type="domain" description="GFO/IDH/MocA-like oxidoreductase" evidence="2">
    <location>
        <begin position="134"/>
        <end position="247"/>
    </location>
</feature>
<evidence type="ECO:0000313" key="3">
    <source>
        <dbReference type="EMBL" id="RVU93126.1"/>
    </source>
</evidence>
<dbReference type="InterPro" id="IPR055170">
    <property type="entry name" value="GFO_IDH_MocA-like_dom"/>
</dbReference>
<dbReference type="PANTHER" id="PTHR43054">
    <property type="match status" value="1"/>
</dbReference>
<accession>A0A2N8PSH1</accession>
<dbReference type="Pfam" id="PF22725">
    <property type="entry name" value="GFO_IDH_MocA_C3"/>
    <property type="match status" value="1"/>
</dbReference>
<sequence length="325" mass="36294">MKLAIFGSGKIVQEFLAITKDLPEIQLKAIMGTKRSQEKTEKIQAEYKIEASYTDIDECLKSDAFDTVYVAVPNHLHYSFAKKALEAGKHVICEKPFTLKAAELLDLEQLALEKDLVLVEAITNQYLKNFQGIKEAVKKIGTLKIIECNYSQYSSRYDAFKEGTILPAFNPKMGGGALMDINIYNIHLVVGLLGKPERVQYYANIERDIDTSGMLLLDYGNVKVVCIGAKDSEATIRSTIQGTEGSVIVNGPTNTLDSYSTQPLAGDIETFDHKDHLHRMFDEFKLFNQVIEDKDMTFVKKQLDHSKIVMEIVEAAINDAGIVLG</sequence>
<dbReference type="SUPFAM" id="SSF55347">
    <property type="entry name" value="Glyceraldehyde-3-phosphate dehydrogenase-like, C-terminal domain"/>
    <property type="match status" value="1"/>
</dbReference>
<dbReference type="SUPFAM" id="SSF51735">
    <property type="entry name" value="NAD(P)-binding Rossmann-fold domains"/>
    <property type="match status" value="1"/>
</dbReference>
<proteinExistence type="predicted"/>
<feature type="domain" description="Gfo/Idh/MocA-like oxidoreductase N-terminal" evidence="1">
    <location>
        <begin position="2"/>
        <end position="118"/>
    </location>
</feature>
<evidence type="ECO:0000259" key="1">
    <source>
        <dbReference type="Pfam" id="PF01408"/>
    </source>
</evidence>
<dbReference type="AlphaFoldDB" id="A0A2N8PSH1"/>
<dbReference type="Proteomes" id="UP000288388">
    <property type="component" value="Unassembled WGS sequence"/>
</dbReference>